<reference evidence="2 3" key="1">
    <citation type="journal article" date="2021" name="Elife">
        <title>Chloroplast acquisition without the gene transfer in kleptoplastic sea slugs, Plakobranchus ocellatus.</title>
        <authorList>
            <person name="Maeda T."/>
            <person name="Takahashi S."/>
            <person name="Yoshida T."/>
            <person name="Shimamura S."/>
            <person name="Takaki Y."/>
            <person name="Nagai Y."/>
            <person name="Toyoda A."/>
            <person name="Suzuki Y."/>
            <person name="Arimoto A."/>
            <person name="Ishii H."/>
            <person name="Satoh N."/>
            <person name="Nishiyama T."/>
            <person name="Hasebe M."/>
            <person name="Maruyama T."/>
            <person name="Minagawa J."/>
            <person name="Obokata J."/>
            <person name="Shigenobu S."/>
        </authorList>
    </citation>
    <scope>NUCLEOTIDE SEQUENCE [LARGE SCALE GENOMIC DNA]</scope>
</reference>
<dbReference type="InterPro" id="IPR000477">
    <property type="entry name" value="RT_dom"/>
</dbReference>
<evidence type="ECO:0000313" key="2">
    <source>
        <dbReference type="EMBL" id="GFR92830.1"/>
    </source>
</evidence>
<dbReference type="PANTHER" id="PTHR19446">
    <property type="entry name" value="REVERSE TRANSCRIPTASES"/>
    <property type="match status" value="1"/>
</dbReference>
<accession>A0AAV4H5V0</accession>
<dbReference type="Proteomes" id="UP000762676">
    <property type="component" value="Unassembled WGS sequence"/>
</dbReference>
<dbReference type="CDD" id="cd01650">
    <property type="entry name" value="RT_nLTR_like"/>
    <property type="match status" value="1"/>
</dbReference>
<keyword evidence="3" id="KW-1185">Reference proteome</keyword>
<evidence type="ECO:0000313" key="3">
    <source>
        <dbReference type="Proteomes" id="UP000762676"/>
    </source>
</evidence>
<organism evidence="2 3">
    <name type="scientific">Elysia marginata</name>
    <dbReference type="NCBI Taxonomy" id="1093978"/>
    <lineage>
        <taxon>Eukaryota</taxon>
        <taxon>Metazoa</taxon>
        <taxon>Spiralia</taxon>
        <taxon>Lophotrochozoa</taxon>
        <taxon>Mollusca</taxon>
        <taxon>Gastropoda</taxon>
        <taxon>Heterobranchia</taxon>
        <taxon>Euthyneura</taxon>
        <taxon>Panpulmonata</taxon>
        <taxon>Sacoglossa</taxon>
        <taxon>Placobranchoidea</taxon>
        <taxon>Plakobranchidae</taxon>
        <taxon>Elysia</taxon>
    </lineage>
</organism>
<comment type="caution">
    <text evidence="2">The sequence shown here is derived from an EMBL/GenBank/DDBJ whole genome shotgun (WGS) entry which is preliminary data.</text>
</comment>
<dbReference type="AlphaFoldDB" id="A0AAV4H5V0"/>
<evidence type="ECO:0000259" key="1">
    <source>
        <dbReference type="Pfam" id="PF00078"/>
    </source>
</evidence>
<dbReference type="SUPFAM" id="SSF56672">
    <property type="entry name" value="DNA/RNA polymerases"/>
    <property type="match status" value="1"/>
</dbReference>
<dbReference type="GO" id="GO:0003964">
    <property type="term" value="F:RNA-directed DNA polymerase activity"/>
    <property type="evidence" value="ECO:0007669"/>
    <property type="project" value="UniProtKB-KW"/>
</dbReference>
<keyword evidence="2" id="KW-0548">Nucleotidyltransferase</keyword>
<protein>
    <submittedName>
        <fullName evidence="2">RNA-directed DNA polymerase from mobile element jockey-like</fullName>
    </submittedName>
</protein>
<proteinExistence type="predicted"/>
<keyword evidence="2" id="KW-0808">Transferase</keyword>
<dbReference type="Pfam" id="PF00078">
    <property type="entry name" value="RVT_1"/>
    <property type="match status" value="1"/>
</dbReference>
<feature type="domain" description="Reverse transcriptase" evidence="1">
    <location>
        <begin position="108"/>
        <end position="219"/>
    </location>
</feature>
<gene>
    <name evidence="2" type="ORF">ElyMa_004363200</name>
</gene>
<dbReference type="EMBL" id="BMAT01008799">
    <property type="protein sequence ID" value="GFR92830.1"/>
    <property type="molecule type" value="Genomic_DNA"/>
</dbReference>
<keyword evidence="2" id="KW-0695">RNA-directed DNA polymerase</keyword>
<dbReference type="InterPro" id="IPR043502">
    <property type="entry name" value="DNA/RNA_pol_sf"/>
</dbReference>
<name>A0AAV4H5V0_9GAST</name>
<sequence>MPQDDADTLNRWTEYTGEDLFNERRLEKPSIDVSDNLVKLASSEVVKPISDLARNKSPGEDEIPAELLQAMYTSGKEEITTLINDIFKTGVIKKDLTSGVFVALPKVDKATYCSDHRTISLISHASKILLKVIMKRINPLIDKHLDDTQFGFRKGKGTTDGTFLLRNTCERMMDCQKDLNLCFIDYAKAFNRVSHEKLMEVLARAGIPSHERRLVCEVYWNQSGTTENMIQRSICTANIYCKRLSPKRAAYSSTVSTSTTFDMLMTLSSWQSRKNNFRLCWIASLTNAKSIA</sequence>